<protein>
    <recommendedName>
        <fullName evidence="1">phenylalanine--tRNA ligase</fullName>
        <ecNumber evidence="1">6.1.1.20</ecNumber>
    </recommendedName>
</protein>
<dbReference type="GO" id="GO:0005737">
    <property type="term" value="C:cytoplasm"/>
    <property type="evidence" value="ECO:0007669"/>
    <property type="project" value="TreeGrafter"/>
</dbReference>
<evidence type="ECO:0000256" key="5">
    <source>
        <dbReference type="ARBA" id="ARBA00022917"/>
    </source>
</evidence>
<dbReference type="GO" id="GO:0004826">
    <property type="term" value="F:phenylalanine-tRNA ligase activity"/>
    <property type="evidence" value="ECO:0007669"/>
    <property type="project" value="UniProtKB-EC"/>
</dbReference>
<keyword evidence="4" id="KW-0067">ATP-binding</keyword>
<dbReference type="GO" id="GO:0006432">
    <property type="term" value="P:phenylalanyl-tRNA aminoacylation"/>
    <property type="evidence" value="ECO:0007669"/>
    <property type="project" value="TreeGrafter"/>
</dbReference>
<dbReference type="PROSITE" id="PS50862">
    <property type="entry name" value="AA_TRNA_LIGASE_II"/>
    <property type="match status" value="1"/>
</dbReference>
<evidence type="ECO:0000256" key="1">
    <source>
        <dbReference type="ARBA" id="ARBA00012814"/>
    </source>
</evidence>
<evidence type="ECO:0000259" key="8">
    <source>
        <dbReference type="PROSITE" id="PS50862"/>
    </source>
</evidence>
<keyword evidence="3" id="KW-0547">Nucleotide-binding</keyword>
<keyword evidence="5" id="KW-0648">Protein biosynthesis</keyword>
<evidence type="ECO:0000256" key="4">
    <source>
        <dbReference type="ARBA" id="ARBA00022840"/>
    </source>
</evidence>
<evidence type="ECO:0000313" key="9">
    <source>
        <dbReference type="EMBL" id="GAI99038.1"/>
    </source>
</evidence>
<gene>
    <name evidence="9" type="ORF">S12H4_37404</name>
</gene>
<dbReference type="InterPro" id="IPR002319">
    <property type="entry name" value="Phenylalanyl-tRNA_Synthase"/>
</dbReference>
<dbReference type="SUPFAM" id="SSF55681">
    <property type="entry name" value="Class II aaRS and biotin synthetases"/>
    <property type="match status" value="1"/>
</dbReference>
<accession>X1T1I5</accession>
<evidence type="ECO:0000256" key="3">
    <source>
        <dbReference type="ARBA" id="ARBA00022741"/>
    </source>
</evidence>
<name>X1T1I5_9ZZZZ</name>
<dbReference type="PANTHER" id="PTHR11538">
    <property type="entry name" value="PHENYLALANYL-TRNA SYNTHETASE"/>
    <property type="match status" value="1"/>
</dbReference>
<dbReference type="PANTHER" id="PTHR11538:SF41">
    <property type="entry name" value="PHENYLALANINE--TRNA LIGASE, MITOCHONDRIAL"/>
    <property type="match status" value="1"/>
</dbReference>
<dbReference type="GO" id="GO:0005524">
    <property type="term" value="F:ATP binding"/>
    <property type="evidence" value="ECO:0007669"/>
    <property type="project" value="UniProtKB-KW"/>
</dbReference>
<proteinExistence type="predicted"/>
<dbReference type="InterPro" id="IPR045864">
    <property type="entry name" value="aa-tRNA-synth_II/BPL/LPL"/>
</dbReference>
<dbReference type="InterPro" id="IPR006195">
    <property type="entry name" value="aa-tRNA-synth_II"/>
</dbReference>
<reference evidence="9" key="1">
    <citation type="journal article" date="2014" name="Front. Microbiol.">
        <title>High frequency of phylogenetically diverse reductive dehalogenase-homologous genes in deep subseafloor sedimentary metagenomes.</title>
        <authorList>
            <person name="Kawai M."/>
            <person name="Futagami T."/>
            <person name="Toyoda A."/>
            <person name="Takaki Y."/>
            <person name="Nishi S."/>
            <person name="Hori S."/>
            <person name="Arai W."/>
            <person name="Tsubouchi T."/>
            <person name="Morono Y."/>
            <person name="Uchiyama I."/>
            <person name="Ito T."/>
            <person name="Fujiyama A."/>
            <person name="Inagaki F."/>
            <person name="Takami H."/>
        </authorList>
    </citation>
    <scope>NUCLEOTIDE SEQUENCE</scope>
    <source>
        <strain evidence="9">Expedition CK06-06</strain>
    </source>
</reference>
<feature type="non-terminal residue" evidence="9">
    <location>
        <position position="1"/>
    </location>
</feature>
<dbReference type="AlphaFoldDB" id="X1T1I5"/>
<dbReference type="EMBL" id="BARW01022404">
    <property type="protein sequence ID" value="GAI99038.1"/>
    <property type="molecule type" value="Genomic_DNA"/>
</dbReference>
<sequence>VQIRTMEKRKPPLRIITTGRCFRRDAIDASHFPAFHQMEGLMVGERISFSHLKGVLTYFLRKIFKPDIKIRFSPSYFPFTEPSAEVSISCPFCSGSGCGSCGHSGWIEILGAGMVNPAVFKKVNYNPEKFTGFAFGMGVERIAMLKYKISDIRDFWENDLRFLEQF</sequence>
<dbReference type="Pfam" id="PF01409">
    <property type="entry name" value="tRNA-synt_2d"/>
    <property type="match status" value="1"/>
</dbReference>
<comment type="caution">
    <text evidence="9">The sequence shown here is derived from an EMBL/GenBank/DDBJ whole genome shotgun (WGS) entry which is preliminary data.</text>
</comment>
<dbReference type="GO" id="GO:0000049">
    <property type="term" value="F:tRNA binding"/>
    <property type="evidence" value="ECO:0007669"/>
    <property type="project" value="InterPro"/>
</dbReference>
<feature type="domain" description="Aminoacyl-transfer RNA synthetases class-II family profile" evidence="8">
    <location>
        <begin position="1"/>
        <end position="145"/>
    </location>
</feature>
<dbReference type="Gene3D" id="3.30.930.10">
    <property type="entry name" value="Bira Bifunctional Protein, Domain 2"/>
    <property type="match status" value="1"/>
</dbReference>
<keyword evidence="6" id="KW-0030">Aminoacyl-tRNA synthetase</keyword>
<evidence type="ECO:0000256" key="6">
    <source>
        <dbReference type="ARBA" id="ARBA00023146"/>
    </source>
</evidence>
<organism evidence="9">
    <name type="scientific">marine sediment metagenome</name>
    <dbReference type="NCBI Taxonomy" id="412755"/>
    <lineage>
        <taxon>unclassified sequences</taxon>
        <taxon>metagenomes</taxon>
        <taxon>ecological metagenomes</taxon>
    </lineage>
</organism>
<evidence type="ECO:0000256" key="2">
    <source>
        <dbReference type="ARBA" id="ARBA00022598"/>
    </source>
</evidence>
<comment type="catalytic activity">
    <reaction evidence="7">
        <text>tRNA(Phe) + L-phenylalanine + ATP = L-phenylalanyl-tRNA(Phe) + AMP + diphosphate + H(+)</text>
        <dbReference type="Rhea" id="RHEA:19413"/>
        <dbReference type="Rhea" id="RHEA-COMP:9668"/>
        <dbReference type="Rhea" id="RHEA-COMP:9699"/>
        <dbReference type="ChEBI" id="CHEBI:15378"/>
        <dbReference type="ChEBI" id="CHEBI:30616"/>
        <dbReference type="ChEBI" id="CHEBI:33019"/>
        <dbReference type="ChEBI" id="CHEBI:58095"/>
        <dbReference type="ChEBI" id="CHEBI:78442"/>
        <dbReference type="ChEBI" id="CHEBI:78531"/>
        <dbReference type="ChEBI" id="CHEBI:456215"/>
        <dbReference type="EC" id="6.1.1.20"/>
    </reaction>
</comment>
<keyword evidence="2" id="KW-0436">Ligase</keyword>
<evidence type="ECO:0000256" key="7">
    <source>
        <dbReference type="ARBA" id="ARBA00049255"/>
    </source>
</evidence>
<dbReference type="EC" id="6.1.1.20" evidence="1"/>